<proteinExistence type="predicted"/>
<evidence type="ECO:0008006" key="4">
    <source>
        <dbReference type="Google" id="ProtNLM"/>
    </source>
</evidence>
<gene>
    <name evidence="2" type="ORF">H9639_05000</name>
</gene>
<dbReference type="EMBL" id="JACSQD010000002">
    <property type="protein sequence ID" value="MBD7994650.1"/>
    <property type="molecule type" value="Genomic_DNA"/>
</dbReference>
<protein>
    <recommendedName>
        <fullName evidence="4">CAP domain-containing protein</fullName>
    </recommendedName>
</protein>
<evidence type="ECO:0000313" key="2">
    <source>
        <dbReference type="EMBL" id="MBD7994650.1"/>
    </source>
</evidence>
<keyword evidence="1" id="KW-0472">Membrane</keyword>
<dbReference type="RefSeq" id="WP_191807042.1">
    <property type="nucleotide sequence ID" value="NZ_JACSQD010000002.1"/>
</dbReference>
<name>A0ABR8UQN2_9MICC</name>
<evidence type="ECO:0000313" key="3">
    <source>
        <dbReference type="Proteomes" id="UP000609874"/>
    </source>
</evidence>
<feature type="transmembrane region" description="Helical" evidence="1">
    <location>
        <begin position="44"/>
        <end position="65"/>
    </location>
</feature>
<keyword evidence="3" id="KW-1185">Reference proteome</keyword>
<keyword evidence="1" id="KW-1133">Transmembrane helix</keyword>
<sequence>MNDLDLETRIRAAAPHVSQPLGLAEHSTRILEGARRRRQRTLRVWAAGAAASAVLAAGGTVAVAGNGMQTPWGWTADNVYQFPGPNGQTCYSALRVEPDGVPDDAPEVAAAREFVAGLDLNTLDTSAARARAEAENDKPFGDGTPGVLHNSPDEITQFAVHGTVADLLFAEIENRGLRTPEGQGPVSLFSITQGCQ</sequence>
<evidence type="ECO:0000256" key="1">
    <source>
        <dbReference type="SAM" id="Phobius"/>
    </source>
</evidence>
<keyword evidence="1" id="KW-0812">Transmembrane</keyword>
<accession>A0ABR8UQN2</accession>
<reference evidence="2 3" key="1">
    <citation type="submission" date="2020-08" db="EMBL/GenBank/DDBJ databases">
        <title>A Genomic Blueprint of the Chicken Gut Microbiome.</title>
        <authorList>
            <person name="Gilroy R."/>
            <person name="Ravi A."/>
            <person name="Getino M."/>
            <person name="Pursley I."/>
            <person name="Horton D.L."/>
            <person name="Alikhan N.-F."/>
            <person name="Baker D."/>
            <person name="Gharbi K."/>
            <person name="Hall N."/>
            <person name="Watson M."/>
            <person name="Adriaenssens E.M."/>
            <person name="Foster-Nyarko E."/>
            <person name="Jarju S."/>
            <person name="Secka A."/>
            <person name="Antonio M."/>
            <person name="Oren A."/>
            <person name="Chaudhuri R."/>
            <person name="La Ragione R.M."/>
            <person name="Hildebrand F."/>
            <person name="Pallen M.J."/>
        </authorList>
    </citation>
    <scope>NUCLEOTIDE SEQUENCE [LARGE SCALE GENOMIC DNA]</scope>
    <source>
        <strain evidence="2 3">Sa2CUA1</strain>
    </source>
</reference>
<organism evidence="2 3">
    <name type="scientific">Arthrobacter gallicola</name>
    <dbReference type="NCBI Taxonomy" id="2762225"/>
    <lineage>
        <taxon>Bacteria</taxon>
        <taxon>Bacillati</taxon>
        <taxon>Actinomycetota</taxon>
        <taxon>Actinomycetes</taxon>
        <taxon>Micrococcales</taxon>
        <taxon>Micrococcaceae</taxon>
        <taxon>Arthrobacter</taxon>
    </lineage>
</organism>
<dbReference type="Proteomes" id="UP000609874">
    <property type="component" value="Unassembled WGS sequence"/>
</dbReference>
<comment type="caution">
    <text evidence="2">The sequence shown here is derived from an EMBL/GenBank/DDBJ whole genome shotgun (WGS) entry which is preliminary data.</text>
</comment>